<dbReference type="Proteomes" id="UP001221898">
    <property type="component" value="Unassembled WGS sequence"/>
</dbReference>
<proteinExistence type="predicted"/>
<name>A0AAD7S0E6_9TELE</name>
<sequence length="203" mass="22982">MWTRGFGLRELGAQRSYLFRCRQPRLLHAYKVVLQGLLRALPSPYLIVSEVLSCGGEETQEFAGQAFLRWSVSSCGIALGLRKIRTGTRSLCPVPRGGTFLRRRRGVKNVWKPELKHGKPARDLRTGSQLRCHLQRSPDIVEPPWTPVHPTRAFTLAAGSSRFSARFVKVAHRLRRKPVERDRVGCTPLGHRFPVGKRRPPAC</sequence>
<keyword evidence="2" id="KW-1185">Reference proteome</keyword>
<evidence type="ECO:0000313" key="1">
    <source>
        <dbReference type="EMBL" id="KAJ8393649.1"/>
    </source>
</evidence>
<protein>
    <submittedName>
        <fullName evidence="1">Uncharacterized protein</fullName>
    </submittedName>
</protein>
<accession>A0AAD7S0E6</accession>
<evidence type="ECO:0000313" key="2">
    <source>
        <dbReference type="Proteomes" id="UP001221898"/>
    </source>
</evidence>
<dbReference type="EMBL" id="JAINUG010000135">
    <property type="protein sequence ID" value="KAJ8393649.1"/>
    <property type="molecule type" value="Genomic_DNA"/>
</dbReference>
<gene>
    <name evidence="1" type="ORF">AAFF_G00058680</name>
</gene>
<organism evidence="1 2">
    <name type="scientific">Aldrovandia affinis</name>
    <dbReference type="NCBI Taxonomy" id="143900"/>
    <lineage>
        <taxon>Eukaryota</taxon>
        <taxon>Metazoa</taxon>
        <taxon>Chordata</taxon>
        <taxon>Craniata</taxon>
        <taxon>Vertebrata</taxon>
        <taxon>Euteleostomi</taxon>
        <taxon>Actinopterygii</taxon>
        <taxon>Neopterygii</taxon>
        <taxon>Teleostei</taxon>
        <taxon>Notacanthiformes</taxon>
        <taxon>Halosauridae</taxon>
        <taxon>Aldrovandia</taxon>
    </lineage>
</organism>
<comment type="caution">
    <text evidence="1">The sequence shown here is derived from an EMBL/GenBank/DDBJ whole genome shotgun (WGS) entry which is preliminary data.</text>
</comment>
<dbReference type="AlphaFoldDB" id="A0AAD7S0E6"/>
<reference evidence="1" key="1">
    <citation type="journal article" date="2023" name="Science">
        <title>Genome structures resolve the early diversification of teleost fishes.</title>
        <authorList>
            <person name="Parey E."/>
            <person name="Louis A."/>
            <person name="Montfort J."/>
            <person name="Bouchez O."/>
            <person name="Roques C."/>
            <person name="Iampietro C."/>
            <person name="Lluch J."/>
            <person name="Castinel A."/>
            <person name="Donnadieu C."/>
            <person name="Desvignes T."/>
            <person name="Floi Bucao C."/>
            <person name="Jouanno E."/>
            <person name="Wen M."/>
            <person name="Mejri S."/>
            <person name="Dirks R."/>
            <person name="Jansen H."/>
            <person name="Henkel C."/>
            <person name="Chen W.J."/>
            <person name="Zahm M."/>
            <person name="Cabau C."/>
            <person name="Klopp C."/>
            <person name="Thompson A.W."/>
            <person name="Robinson-Rechavi M."/>
            <person name="Braasch I."/>
            <person name="Lecointre G."/>
            <person name="Bobe J."/>
            <person name="Postlethwait J.H."/>
            <person name="Berthelot C."/>
            <person name="Roest Crollius H."/>
            <person name="Guiguen Y."/>
        </authorList>
    </citation>
    <scope>NUCLEOTIDE SEQUENCE</scope>
    <source>
        <strain evidence="1">NC1722</strain>
    </source>
</reference>